<keyword evidence="2" id="KW-1185">Reference proteome</keyword>
<dbReference type="EMBL" id="JARKIB010000197">
    <property type="protein sequence ID" value="KAJ7725027.1"/>
    <property type="molecule type" value="Genomic_DNA"/>
</dbReference>
<sequence>MPSSLETTLSRGDEQFILAFFEHWTPASIILLGRLNYRLRNVVQYYRSVVWDVRKYLRGWFSDSDDALGLLANGRGLFCGPGVLQYFDRSRTDATRLDLCVGYGGLVSAGRFLAAEGYRFRPGTTLKIRDFDLVAVLEAAHFPEGRLNVDGDRSSTQEEHRSRTFRFVKTFRRLPLRVVVVHLVRCELHRFIFSMHSMFARSAFERRKSFVACQEWTRDSDDLIKMESDWLKLYSGPLGAIAVVGGVTNVDSDAEVGERRIGDERCWSIPCILSEDPMPVVQELSGPAFEVLDWTSGVTRHVLGCGAGVNFPGGCCILMGSESYTRLSVIRSAVVAFPPFDCVRIRADCVLPSRVRLSPNVYFGVRPYFFMPALPPEIRGLVEHDRFFHDIIVERPLVRDMVVRISDAIRLMAYVNRRYYCFACGAILPQPVWLPLRGGTFDHLDLFLANFFPNGCYSLRCIMSMFGIHWEGNIIISKHRHRSDYIAHVRREEDEFAVVLLGL</sequence>
<name>A0AAD7MNK6_9AGAR</name>
<gene>
    <name evidence="1" type="ORF">B0H16DRAFT_1472007</name>
</gene>
<protein>
    <submittedName>
        <fullName evidence="1">Uncharacterized protein</fullName>
    </submittedName>
</protein>
<proteinExistence type="predicted"/>
<organism evidence="1 2">
    <name type="scientific">Mycena metata</name>
    <dbReference type="NCBI Taxonomy" id="1033252"/>
    <lineage>
        <taxon>Eukaryota</taxon>
        <taxon>Fungi</taxon>
        <taxon>Dikarya</taxon>
        <taxon>Basidiomycota</taxon>
        <taxon>Agaricomycotina</taxon>
        <taxon>Agaricomycetes</taxon>
        <taxon>Agaricomycetidae</taxon>
        <taxon>Agaricales</taxon>
        <taxon>Marasmiineae</taxon>
        <taxon>Mycenaceae</taxon>
        <taxon>Mycena</taxon>
    </lineage>
</organism>
<evidence type="ECO:0000313" key="2">
    <source>
        <dbReference type="Proteomes" id="UP001215598"/>
    </source>
</evidence>
<reference evidence="1" key="1">
    <citation type="submission" date="2023-03" db="EMBL/GenBank/DDBJ databases">
        <title>Massive genome expansion in bonnet fungi (Mycena s.s.) driven by repeated elements and novel gene families across ecological guilds.</title>
        <authorList>
            <consortium name="Lawrence Berkeley National Laboratory"/>
            <person name="Harder C.B."/>
            <person name="Miyauchi S."/>
            <person name="Viragh M."/>
            <person name="Kuo A."/>
            <person name="Thoen E."/>
            <person name="Andreopoulos B."/>
            <person name="Lu D."/>
            <person name="Skrede I."/>
            <person name="Drula E."/>
            <person name="Henrissat B."/>
            <person name="Morin E."/>
            <person name="Kohler A."/>
            <person name="Barry K."/>
            <person name="LaButti K."/>
            <person name="Morin E."/>
            <person name="Salamov A."/>
            <person name="Lipzen A."/>
            <person name="Mereny Z."/>
            <person name="Hegedus B."/>
            <person name="Baldrian P."/>
            <person name="Stursova M."/>
            <person name="Weitz H."/>
            <person name="Taylor A."/>
            <person name="Grigoriev I.V."/>
            <person name="Nagy L.G."/>
            <person name="Martin F."/>
            <person name="Kauserud H."/>
        </authorList>
    </citation>
    <scope>NUCLEOTIDE SEQUENCE</scope>
    <source>
        <strain evidence="1">CBHHK182m</strain>
    </source>
</reference>
<evidence type="ECO:0000313" key="1">
    <source>
        <dbReference type="EMBL" id="KAJ7725027.1"/>
    </source>
</evidence>
<comment type="caution">
    <text evidence="1">The sequence shown here is derived from an EMBL/GenBank/DDBJ whole genome shotgun (WGS) entry which is preliminary data.</text>
</comment>
<dbReference type="Proteomes" id="UP001215598">
    <property type="component" value="Unassembled WGS sequence"/>
</dbReference>
<dbReference type="AlphaFoldDB" id="A0AAD7MNK6"/>
<accession>A0AAD7MNK6</accession>